<dbReference type="InterPro" id="IPR003661">
    <property type="entry name" value="HisK_dim/P_dom"/>
</dbReference>
<evidence type="ECO:0000256" key="5">
    <source>
        <dbReference type="SAM" id="Phobius"/>
    </source>
</evidence>
<protein>
    <recommendedName>
        <fullName evidence="2">histidine kinase</fullName>
        <ecNumber evidence="2">2.7.13.3</ecNumber>
    </recommendedName>
</protein>
<evidence type="ECO:0000256" key="4">
    <source>
        <dbReference type="SAM" id="Coils"/>
    </source>
</evidence>
<evidence type="ECO:0000259" key="6">
    <source>
        <dbReference type="PROSITE" id="PS50109"/>
    </source>
</evidence>
<gene>
    <name evidence="7" type="ORF">BD847_3262</name>
</gene>
<keyword evidence="5" id="KW-0812">Transmembrane</keyword>
<keyword evidence="7" id="KW-0808">Transferase</keyword>
<keyword evidence="8" id="KW-1185">Reference proteome</keyword>
<sequence length="976" mass="113477">MHRWYTADNNELPQSSVNAIIGDKHNFIWLTTENGLVRYDGNTFRVFNTSTTNLEYSRFFDIFGSIQKDSLYCFNESRKEVILIRGGKIKIVKKKMHPLSITKNGKHFFFHDGLPSNKTLNPHEPYYIKLSNGNIFFIDTEKVELTDSKMKSIYKIPFKNNNIFNFFVKKNELFYLNENGSYDCFSATGKSSGQLDPALFTFKRKIFWNITTAQIFLSIKNKIYSIDNDGKKLSAKLIVEFADFEKSNIISLYYDHKNNKLYLGSYTNGLCIISFPSFSTVKRETEKSEVYYAAVPLNDSTIVTSKGKIFSNNKLVDSLQFGKTGYLDERITIAKDNEQNLWVGRQLHLRCYLKQYNYKKYISYPFGQNVKTIFKDSNNVIWVSLGYDEFHKAKLFYIKNGRVVPVAITETNINYIAQYDSNTLYLGTQKGLLKYKINSEKLVYVKNSESIFIRSIFIDSEKKIWLTTYQKGFFLYDKNALQSFPKDENNYLDSAHCIIEDKNGFFWIPTNKGLFQVSRKALLNYIKNKNNSIYYHLYNKLDGILTNEFNGGCQPCGNSLKNNEIVFPSMNGFVFFNPYKLTPLLPGKKLFIDKVIVDQKNIQPKDTIVLNNNFQRVSFFISYPYYGNQENLNFEAKLNNTKDSKWEKIKNEKSISFTTLPPGEYTLTIRSLSGFNASYAYKNITIIVPANFSQTRWFAFLCIVFSLAFLFIVWFVRSYYIKRNNKILQEIIAKKTKKLASTVRKLKTTRNNLKQEAKQQETLVKSISHDIKSPLKFLMNSINHLVENENVQDDSKLKKQVETIQMSTIQLYEYVENLIKYSSIFMEGKKLEEHGYSLYELVNEKIQIFQKIAEAENIEIVNSITQDLYIRTNNKALSIIIHNLLDNAIKNTKNGKIELLSATQNNMLNLIIVDNGKGMSKELIDYYLDFYQNPIVKNYHLGLHMIIELLLIIKGNINFTSKINEGTTIEIMVEYN</sequence>
<comment type="caution">
    <text evidence="7">The sequence shown here is derived from an EMBL/GenBank/DDBJ whole genome shotgun (WGS) entry which is preliminary data.</text>
</comment>
<dbReference type="InterPro" id="IPR015943">
    <property type="entry name" value="WD40/YVTN_repeat-like_dom_sf"/>
</dbReference>
<evidence type="ECO:0000256" key="3">
    <source>
        <dbReference type="ARBA" id="ARBA00022553"/>
    </source>
</evidence>
<dbReference type="InterPro" id="IPR005467">
    <property type="entry name" value="His_kinase_dom"/>
</dbReference>
<evidence type="ECO:0000256" key="1">
    <source>
        <dbReference type="ARBA" id="ARBA00000085"/>
    </source>
</evidence>
<keyword evidence="3" id="KW-0597">Phosphoprotein</keyword>
<dbReference type="PANTHER" id="PTHR43547">
    <property type="entry name" value="TWO-COMPONENT HISTIDINE KINASE"/>
    <property type="match status" value="1"/>
</dbReference>
<evidence type="ECO:0000313" key="8">
    <source>
        <dbReference type="Proteomes" id="UP000257004"/>
    </source>
</evidence>
<dbReference type="PROSITE" id="PS50109">
    <property type="entry name" value="HIS_KIN"/>
    <property type="match status" value="1"/>
</dbReference>
<dbReference type="Gene3D" id="1.10.287.130">
    <property type="match status" value="1"/>
</dbReference>
<dbReference type="GO" id="GO:0000155">
    <property type="term" value="F:phosphorelay sensor kinase activity"/>
    <property type="evidence" value="ECO:0007669"/>
    <property type="project" value="InterPro"/>
</dbReference>
<keyword evidence="7" id="KW-0418">Kinase</keyword>
<accession>A0A3D9FQH8</accession>
<keyword evidence="4" id="KW-0175">Coiled coil</keyword>
<dbReference type="InterPro" id="IPR003594">
    <property type="entry name" value="HATPase_dom"/>
</dbReference>
<proteinExistence type="predicted"/>
<feature type="coiled-coil region" evidence="4">
    <location>
        <begin position="736"/>
        <end position="770"/>
    </location>
</feature>
<dbReference type="InterPro" id="IPR011044">
    <property type="entry name" value="Quino_amine_DH_bsu"/>
</dbReference>
<dbReference type="Pfam" id="PF07495">
    <property type="entry name" value="Y_Y_Y"/>
    <property type="match status" value="1"/>
</dbReference>
<dbReference type="InterPro" id="IPR011123">
    <property type="entry name" value="Y_Y_Y"/>
</dbReference>
<keyword evidence="5" id="KW-1133">Transmembrane helix</keyword>
<keyword evidence="5" id="KW-0472">Membrane</keyword>
<dbReference type="Gene3D" id="3.30.565.10">
    <property type="entry name" value="Histidine kinase-like ATPase, C-terminal domain"/>
    <property type="match status" value="1"/>
</dbReference>
<dbReference type="Gene3D" id="2.130.10.10">
    <property type="entry name" value="YVTN repeat-like/Quinoprotein amine dehydrogenase"/>
    <property type="match status" value="2"/>
</dbReference>
<dbReference type="InterPro" id="IPR036890">
    <property type="entry name" value="HATPase_C_sf"/>
</dbReference>
<dbReference type="SUPFAM" id="SSF55874">
    <property type="entry name" value="ATPase domain of HSP90 chaperone/DNA topoisomerase II/histidine kinase"/>
    <property type="match status" value="1"/>
</dbReference>
<dbReference type="PANTHER" id="PTHR43547:SF2">
    <property type="entry name" value="HYBRID SIGNAL TRANSDUCTION HISTIDINE KINASE C"/>
    <property type="match status" value="1"/>
</dbReference>
<feature type="transmembrane region" description="Helical" evidence="5">
    <location>
        <begin position="697"/>
        <end position="716"/>
    </location>
</feature>
<feature type="domain" description="Histidine kinase" evidence="6">
    <location>
        <begin position="766"/>
        <end position="976"/>
    </location>
</feature>
<evidence type="ECO:0000313" key="7">
    <source>
        <dbReference type="EMBL" id="RED22632.1"/>
    </source>
</evidence>
<name>A0A3D9FQH8_9FLAO</name>
<organism evidence="7 8">
    <name type="scientific">Flavobacterium cutihirudinis</name>
    <dbReference type="NCBI Taxonomy" id="1265740"/>
    <lineage>
        <taxon>Bacteria</taxon>
        <taxon>Pseudomonadati</taxon>
        <taxon>Bacteroidota</taxon>
        <taxon>Flavobacteriia</taxon>
        <taxon>Flavobacteriales</taxon>
        <taxon>Flavobacteriaceae</taxon>
        <taxon>Flavobacterium</taxon>
    </lineage>
</organism>
<dbReference type="EC" id="2.7.13.3" evidence="2"/>
<dbReference type="SUPFAM" id="SSF47384">
    <property type="entry name" value="Homodimeric domain of signal transducing histidine kinase"/>
    <property type="match status" value="1"/>
</dbReference>
<comment type="catalytic activity">
    <reaction evidence="1">
        <text>ATP + protein L-histidine = ADP + protein N-phospho-L-histidine.</text>
        <dbReference type="EC" id="2.7.13.3"/>
    </reaction>
</comment>
<dbReference type="CDD" id="cd00082">
    <property type="entry name" value="HisKA"/>
    <property type="match status" value="1"/>
</dbReference>
<dbReference type="InterPro" id="IPR036097">
    <property type="entry name" value="HisK_dim/P_sf"/>
</dbReference>
<dbReference type="SUPFAM" id="SSF50969">
    <property type="entry name" value="YVTN repeat-like/Quinoprotein amine dehydrogenase"/>
    <property type="match status" value="1"/>
</dbReference>
<dbReference type="Proteomes" id="UP000257004">
    <property type="component" value="Unassembled WGS sequence"/>
</dbReference>
<dbReference type="EMBL" id="QRDQ01000010">
    <property type="protein sequence ID" value="RED22632.1"/>
    <property type="molecule type" value="Genomic_DNA"/>
</dbReference>
<dbReference type="AlphaFoldDB" id="A0A3D9FQH8"/>
<dbReference type="Pfam" id="PF02518">
    <property type="entry name" value="HATPase_c"/>
    <property type="match status" value="1"/>
</dbReference>
<evidence type="ECO:0000256" key="2">
    <source>
        <dbReference type="ARBA" id="ARBA00012438"/>
    </source>
</evidence>
<dbReference type="SUPFAM" id="SSF63829">
    <property type="entry name" value="Calcium-dependent phosphotriesterase"/>
    <property type="match status" value="1"/>
</dbReference>
<dbReference type="Gene3D" id="2.60.40.10">
    <property type="entry name" value="Immunoglobulins"/>
    <property type="match status" value="1"/>
</dbReference>
<reference evidence="7 8" key="1">
    <citation type="submission" date="2018-07" db="EMBL/GenBank/DDBJ databases">
        <title>Genomic Encyclopedia of Archaeal and Bacterial Type Strains, Phase II (KMG-II): from individual species to whole genera.</title>
        <authorList>
            <person name="Goeker M."/>
        </authorList>
    </citation>
    <scope>NUCLEOTIDE SEQUENCE [LARGE SCALE GENOMIC DNA]</scope>
    <source>
        <strain evidence="7 8">DSM 25795</strain>
    </source>
</reference>
<dbReference type="InterPro" id="IPR013783">
    <property type="entry name" value="Ig-like_fold"/>
</dbReference>